<dbReference type="AlphaFoldDB" id="A0A176WAQ4"/>
<dbReference type="EMBL" id="AP019871">
    <property type="protein sequence ID" value="BBN15652.1"/>
    <property type="molecule type" value="Genomic_DNA"/>
</dbReference>
<sequence>MEKMFGPAYQGDPGVPHSDKEGFATIFWGAITFSAYSMVCPYYWEQGGNYWNWHDWAMVAENHQMKRAIRKKKPYKPKWNEFMNKENRESYYHNWADYFP</sequence>
<keyword evidence="1" id="KW-0812">Transmembrane</keyword>
<dbReference type="Proteomes" id="UP000077202">
    <property type="component" value="Unassembled WGS sequence"/>
</dbReference>
<dbReference type="PANTHER" id="PTHR36360:SF1">
    <property type="entry name" value="ACTIN T1-LIKE PROTEIN"/>
    <property type="match status" value="1"/>
</dbReference>
<dbReference type="PANTHER" id="PTHR36360">
    <property type="entry name" value="ACTIN T1-LIKE PROTEIN"/>
    <property type="match status" value="1"/>
</dbReference>
<protein>
    <submittedName>
        <fullName evidence="3">Uncharacterized protein</fullName>
    </submittedName>
</protein>
<feature type="transmembrane region" description="Helical" evidence="1">
    <location>
        <begin position="23"/>
        <end position="44"/>
    </location>
</feature>
<proteinExistence type="predicted"/>
<evidence type="ECO:0000313" key="5">
    <source>
        <dbReference type="Proteomes" id="UP001162541"/>
    </source>
</evidence>
<gene>
    <name evidence="3" type="ORF">AXG93_1433s1310</name>
    <name evidence="2" type="ORF">Mp_6g21310</name>
</gene>
<dbReference type="EMBL" id="LVLJ01001455">
    <property type="protein sequence ID" value="OAE29512.1"/>
    <property type="molecule type" value="Genomic_DNA"/>
</dbReference>
<keyword evidence="1" id="KW-0472">Membrane</keyword>
<reference evidence="5" key="3">
    <citation type="journal article" date="2020" name="Curr. Biol.">
        <title>Chromatin organization in early land plants reveals an ancestral association between H3K27me3, transposons, and constitutive heterochromatin.</title>
        <authorList>
            <person name="Montgomery S.A."/>
            <person name="Tanizawa Y."/>
            <person name="Galik B."/>
            <person name="Wang N."/>
            <person name="Ito T."/>
            <person name="Mochizuki T."/>
            <person name="Akimcheva S."/>
            <person name="Bowman J.L."/>
            <person name="Cognat V."/>
            <person name="Marechal-Drouard L."/>
            <person name="Ekker H."/>
            <person name="Hong S.F."/>
            <person name="Kohchi T."/>
            <person name="Lin S.S."/>
            <person name="Liu L.D."/>
            <person name="Nakamura Y."/>
            <person name="Valeeva L.R."/>
            <person name="Shakirov E.V."/>
            <person name="Shippen D.E."/>
            <person name="Wei W.L."/>
            <person name="Yagura M."/>
            <person name="Yamaoka S."/>
            <person name="Yamato K.T."/>
            <person name="Liu C."/>
            <person name="Berger F."/>
        </authorList>
    </citation>
    <scope>NUCLEOTIDE SEQUENCE [LARGE SCALE GENOMIC DNA]</scope>
    <source>
        <strain evidence="5">Tak-1</strain>
    </source>
</reference>
<reference evidence="2" key="2">
    <citation type="journal article" date="2019" name="Curr. Biol.">
        <title>Chromatin organization in early land plants reveals an ancestral association between H3K27me3, transposons, and constitutive heterochromatin.</title>
        <authorList>
            <person name="Montgomery S.A."/>
            <person name="Tanizawa Y."/>
            <person name="Galik B."/>
            <person name="Wang N."/>
            <person name="Ito T."/>
            <person name="Mochizuki T."/>
            <person name="Akimcheva S."/>
            <person name="Bowman J."/>
            <person name="Cognat V."/>
            <person name="Drouard L."/>
            <person name="Ekker H."/>
            <person name="Houng S."/>
            <person name="Kohchi T."/>
            <person name="Lin S."/>
            <person name="Liu L.D."/>
            <person name="Nakamura Y."/>
            <person name="Valeeva L.R."/>
            <person name="Shakirov E.V."/>
            <person name="Shippen D.E."/>
            <person name="Wei W."/>
            <person name="Yagura M."/>
            <person name="Yamaoka S."/>
            <person name="Yamato K.T."/>
            <person name="Liu C."/>
            <person name="Berger F."/>
        </authorList>
    </citation>
    <scope>NUCLEOTIDE SEQUENCE [LARGE SCALE GENOMIC DNA]</scope>
    <source>
        <strain evidence="2">Tak-1</strain>
    </source>
</reference>
<organism evidence="3 4">
    <name type="scientific">Marchantia polymorpha subsp. ruderalis</name>
    <dbReference type="NCBI Taxonomy" id="1480154"/>
    <lineage>
        <taxon>Eukaryota</taxon>
        <taxon>Viridiplantae</taxon>
        <taxon>Streptophyta</taxon>
        <taxon>Embryophyta</taxon>
        <taxon>Marchantiophyta</taxon>
        <taxon>Marchantiopsida</taxon>
        <taxon>Marchantiidae</taxon>
        <taxon>Marchantiales</taxon>
        <taxon>Marchantiaceae</taxon>
        <taxon>Marchantia</taxon>
    </lineage>
</organism>
<evidence type="ECO:0000313" key="3">
    <source>
        <dbReference type="EMBL" id="OAE29512.1"/>
    </source>
</evidence>
<keyword evidence="1" id="KW-1133">Transmembrane helix</keyword>
<evidence type="ECO:0000313" key="4">
    <source>
        <dbReference type="Proteomes" id="UP000077202"/>
    </source>
</evidence>
<reference evidence="3 4" key="1">
    <citation type="submission" date="2016-03" db="EMBL/GenBank/DDBJ databases">
        <title>Mechanisms controlling the formation of the plant cell surface in tip-growing cells are functionally conserved among land plants.</title>
        <authorList>
            <person name="Honkanen S."/>
            <person name="Jones V.A."/>
            <person name="Morieri G."/>
            <person name="Champion C."/>
            <person name="Hetherington A.J."/>
            <person name="Kelly S."/>
            <person name="Saint-Marcoux D."/>
            <person name="Proust H."/>
            <person name="Prescott H."/>
            <person name="Dolan L."/>
        </authorList>
    </citation>
    <scope>NUCLEOTIDE SEQUENCE [LARGE SCALE GENOMIC DNA]</scope>
    <source>
        <strain evidence="4">cv. Tak-1 and cv. Tak-2</strain>
        <tissue evidence="3">Whole gametophyte</tissue>
    </source>
</reference>
<accession>A0A176WAQ4</accession>
<name>A0A176WAQ4_MARPO</name>
<keyword evidence="4" id="KW-1185">Reference proteome</keyword>
<evidence type="ECO:0000256" key="1">
    <source>
        <dbReference type="SAM" id="Phobius"/>
    </source>
</evidence>
<dbReference type="Proteomes" id="UP001162541">
    <property type="component" value="Chromosome 6"/>
</dbReference>
<evidence type="ECO:0000313" key="2">
    <source>
        <dbReference type="EMBL" id="BBN15652.1"/>
    </source>
</evidence>